<organism evidence="1 2">
    <name type="scientific">Thiothrix lacustris</name>
    <dbReference type="NCBI Taxonomy" id="525917"/>
    <lineage>
        <taxon>Bacteria</taxon>
        <taxon>Pseudomonadati</taxon>
        <taxon>Pseudomonadota</taxon>
        <taxon>Gammaproteobacteria</taxon>
        <taxon>Thiotrichales</taxon>
        <taxon>Thiotrichaceae</taxon>
        <taxon>Thiothrix</taxon>
    </lineage>
</organism>
<dbReference type="SUPFAM" id="SSF47598">
    <property type="entry name" value="Ribbon-helix-helix"/>
    <property type="match status" value="1"/>
</dbReference>
<protein>
    <recommendedName>
        <fullName evidence="3">Toxin-antitoxin system HicB family antitoxin</fullName>
    </recommendedName>
</protein>
<evidence type="ECO:0000313" key="1">
    <source>
        <dbReference type="EMBL" id="OQX10482.1"/>
    </source>
</evidence>
<dbReference type="InterPro" id="IPR013321">
    <property type="entry name" value="Arc_rbn_hlx_hlx"/>
</dbReference>
<dbReference type="EMBL" id="MTEJ01000111">
    <property type="protein sequence ID" value="OQX10482.1"/>
    <property type="molecule type" value="Genomic_DNA"/>
</dbReference>
<evidence type="ECO:0008006" key="3">
    <source>
        <dbReference type="Google" id="ProtNLM"/>
    </source>
</evidence>
<dbReference type="GO" id="GO:0006355">
    <property type="term" value="P:regulation of DNA-templated transcription"/>
    <property type="evidence" value="ECO:0007669"/>
    <property type="project" value="InterPro"/>
</dbReference>
<reference evidence="1 2" key="1">
    <citation type="submission" date="2017-01" db="EMBL/GenBank/DDBJ databases">
        <title>Novel large sulfur bacteria in the metagenomes of groundwater-fed chemosynthetic microbial mats in the Lake Huron basin.</title>
        <authorList>
            <person name="Sharrar A.M."/>
            <person name="Flood B.E."/>
            <person name="Bailey J.V."/>
            <person name="Jones D.S."/>
            <person name="Biddanda B."/>
            <person name="Ruberg S.A."/>
            <person name="Marcus D.N."/>
            <person name="Dick G.J."/>
        </authorList>
    </citation>
    <scope>NUCLEOTIDE SEQUENCE [LARGE SCALE GENOMIC DNA]</scope>
    <source>
        <strain evidence="1">A8</strain>
    </source>
</reference>
<dbReference type="InterPro" id="IPR010985">
    <property type="entry name" value="Ribbon_hlx_hlx"/>
</dbReference>
<dbReference type="AlphaFoldDB" id="A0A1Y1QP37"/>
<dbReference type="Proteomes" id="UP000192491">
    <property type="component" value="Unassembled WGS sequence"/>
</dbReference>
<sequence length="67" mass="7609">MRTNKQAIKLRLEEDMKQRVQAQAEASHMSFNAYVTDILRKLLSGELAQAHYEKGLLHGLTGKVNNL</sequence>
<proteinExistence type="predicted"/>
<gene>
    <name evidence="1" type="ORF">BWK73_20045</name>
</gene>
<dbReference type="Gene3D" id="1.10.1220.10">
    <property type="entry name" value="Met repressor-like"/>
    <property type="match status" value="1"/>
</dbReference>
<accession>A0A1Y1QP37</accession>
<name>A0A1Y1QP37_9GAMM</name>
<comment type="caution">
    <text evidence="1">The sequence shown here is derived from an EMBL/GenBank/DDBJ whole genome shotgun (WGS) entry which is preliminary data.</text>
</comment>
<evidence type="ECO:0000313" key="2">
    <source>
        <dbReference type="Proteomes" id="UP000192491"/>
    </source>
</evidence>